<evidence type="ECO:0000313" key="2">
    <source>
        <dbReference type="Proteomes" id="UP001500483"/>
    </source>
</evidence>
<protein>
    <submittedName>
        <fullName evidence="1">Uncharacterized protein</fullName>
    </submittedName>
</protein>
<gene>
    <name evidence="1" type="ORF">GCM10020366_26260</name>
</gene>
<proteinExistence type="predicted"/>
<dbReference type="RefSeq" id="WP_258348868.1">
    <property type="nucleotide sequence ID" value="NZ_BAAAYK010000038.1"/>
</dbReference>
<evidence type="ECO:0000313" key="1">
    <source>
        <dbReference type="EMBL" id="GAA3357591.1"/>
    </source>
</evidence>
<comment type="caution">
    <text evidence="1">The sequence shown here is derived from an EMBL/GenBank/DDBJ whole genome shotgun (WGS) entry which is preliminary data.</text>
</comment>
<accession>A0ABP6RN14</accession>
<reference evidence="2" key="1">
    <citation type="journal article" date="2019" name="Int. J. Syst. Evol. Microbiol.">
        <title>The Global Catalogue of Microorganisms (GCM) 10K type strain sequencing project: providing services to taxonomists for standard genome sequencing and annotation.</title>
        <authorList>
            <consortium name="The Broad Institute Genomics Platform"/>
            <consortium name="The Broad Institute Genome Sequencing Center for Infectious Disease"/>
            <person name="Wu L."/>
            <person name="Ma J."/>
        </authorList>
    </citation>
    <scope>NUCLEOTIDE SEQUENCE [LARGE SCALE GENOMIC DNA]</scope>
    <source>
        <strain evidence="2">JCM 9687</strain>
    </source>
</reference>
<sequence length="59" mass="6453">MFRVLYAREAGGAGRVFADSLPDRRTADHVAVQLFAEGLVAASWVEDQRDAAGKALPHW</sequence>
<organism evidence="1 2">
    <name type="scientific">Saccharopolyspora gregorii</name>
    <dbReference type="NCBI Taxonomy" id="33914"/>
    <lineage>
        <taxon>Bacteria</taxon>
        <taxon>Bacillati</taxon>
        <taxon>Actinomycetota</taxon>
        <taxon>Actinomycetes</taxon>
        <taxon>Pseudonocardiales</taxon>
        <taxon>Pseudonocardiaceae</taxon>
        <taxon>Saccharopolyspora</taxon>
    </lineage>
</organism>
<dbReference type="EMBL" id="BAAAYK010000038">
    <property type="protein sequence ID" value="GAA3357591.1"/>
    <property type="molecule type" value="Genomic_DNA"/>
</dbReference>
<name>A0ABP6RN14_9PSEU</name>
<keyword evidence="2" id="KW-1185">Reference proteome</keyword>
<dbReference type="Proteomes" id="UP001500483">
    <property type="component" value="Unassembled WGS sequence"/>
</dbReference>